<reference evidence="2" key="2">
    <citation type="submission" date="2015-01" db="EMBL/GenBank/DDBJ databases">
        <title>Evolutionary Origins and Diversification of the Mycorrhizal Mutualists.</title>
        <authorList>
            <consortium name="DOE Joint Genome Institute"/>
            <consortium name="Mycorrhizal Genomics Consortium"/>
            <person name="Kohler A."/>
            <person name="Kuo A."/>
            <person name="Nagy L.G."/>
            <person name="Floudas D."/>
            <person name="Copeland A."/>
            <person name="Barry K.W."/>
            <person name="Cichocki N."/>
            <person name="Veneault-Fourrey C."/>
            <person name="LaButti K."/>
            <person name="Lindquist E.A."/>
            <person name="Lipzen A."/>
            <person name="Lundell T."/>
            <person name="Morin E."/>
            <person name="Murat C."/>
            <person name="Riley R."/>
            <person name="Ohm R."/>
            <person name="Sun H."/>
            <person name="Tunlid A."/>
            <person name="Henrissat B."/>
            <person name="Grigoriev I.V."/>
            <person name="Hibbett D.S."/>
            <person name="Martin F."/>
        </authorList>
    </citation>
    <scope>NUCLEOTIDE SEQUENCE [LARGE SCALE GENOMIC DNA]</scope>
    <source>
        <strain evidence="2">Foug A</strain>
    </source>
</reference>
<accession>A0A0C3DXW7</accession>
<dbReference type="InParanoid" id="A0A0C3DXW7"/>
<dbReference type="AlphaFoldDB" id="A0A0C3DXW7"/>
<dbReference type="Proteomes" id="UP000053989">
    <property type="component" value="Unassembled WGS sequence"/>
</dbReference>
<reference evidence="1 2" key="1">
    <citation type="submission" date="2014-04" db="EMBL/GenBank/DDBJ databases">
        <authorList>
            <consortium name="DOE Joint Genome Institute"/>
            <person name="Kuo A."/>
            <person name="Kohler A."/>
            <person name="Nagy L.G."/>
            <person name="Floudas D."/>
            <person name="Copeland A."/>
            <person name="Barry K.W."/>
            <person name="Cichocki N."/>
            <person name="Veneault-Fourrey C."/>
            <person name="LaButti K."/>
            <person name="Lindquist E.A."/>
            <person name="Lipzen A."/>
            <person name="Lundell T."/>
            <person name="Morin E."/>
            <person name="Murat C."/>
            <person name="Sun H."/>
            <person name="Tunlid A."/>
            <person name="Henrissat B."/>
            <person name="Grigoriev I.V."/>
            <person name="Hibbett D.S."/>
            <person name="Martin F."/>
            <person name="Nordberg H.P."/>
            <person name="Cantor M.N."/>
            <person name="Hua S.X."/>
        </authorList>
    </citation>
    <scope>NUCLEOTIDE SEQUENCE [LARGE SCALE GENOMIC DNA]</scope>
    <source>
        <strain evidence="1 2">Foug A</strain>
    </source>
</reference>
<organism evidence="1 2">
    <name type="scientific">Scleroderma citrinum Foug A</name>
    <dbReference type="NCBI Taxonomy" id="1036808"/>
    <lineage>
        <taxon>Eukaryota</taxon>
        <taxon>Fungi</taxon>
        <taxon>Dikarya</taxon>
        <taxon>Basidiomycota</taxon>
        <taxon>Agaricomycotina</taxon>
        <taxon>Agaricomycetes</taxon>
        <taxon>Agaricomycetidae</taxon>
        <taxon>Boletales</taxon>
        <taxon>Sclerodermatineae</taxon>
        <taxon>Sclerodermataceae</taxon>
        <taxon>Scleroderma</taxon>
    </lineage>
</organism>
<sequence length="65" mass="7365">MCTPAAKGHVSATRFHTKIRSPSALLLSAGCMWMIPLSRNQTMDRNDHHDAGLYRTWFSFATRQS</sequence>
<dbReference type="PROSITE" id="PS51257">
    <property type="entry name" value="PROKAR_LIPOPROTEIN"/>
    <property type="match status" value="1"/>
</dbReference>
<gene>
    <name evidence="1" type="ORF">SCLCIDRAFT_1212153</name>
</gene>
<evidence type="ECO:0000313" key="2">
    <source>
        <dbReference type="Proteomes" id="UP000053989"/>
    </source>
</evidence>
<proteinExistence type="predicted"/>
<dbReference type="EMBL" id="KN822022">
    <property type="protein sequence ID" value="KIM65415.1"/>
    <property type="molecule type" value="Genomic_DNA"/>
</dbReference>
<keyword evidence="2" id="KW-1185">Reference proteome</keyword>
<dbReference type="HOGENOM" id="CLU_2851026_0_0_1"/>
<name>A0A0C3DXW7_9AGAM</name>
<protein>
    <submittedName>
        <fullName evidence="1">Uncharacterized protein</fullName>
    </submittedName>
</protein>
<evidence type="ECO:0000313" key="1">
    <source>
        <dbReference type="EMBL" id="KIM65415.1"/>
    </source>
</evidence>